<dbReference type="Proteomes" id="UP000003233">
    <property type="component" value="Unassembled WGS sequence"/>
</dbReference>
<evidence type="ECO:0000313" key="1">
    <source>
        <dbReference type="EMBL" id="EHO83014.1"/>
    </source>
</evidence>
<reference evidence="1 2" key="1">
    <citation type="submission" date="2012-07" db="EMBL/GenBank/DDBJ databases">
        <title>The Genome Sequence of Fusobacterium ulcerans 12_1B.</title>
        <authorList>
            <consortium name="The Broad Institute Genome Sequencing Platform"/>
            <person name="Earl A."/>
            <person name="Ward D."/>
            <person name="Feldgarden M."/>
            <person name="Gevers D."/>
            <person name="Strauss J."/>
            <person name="Ambrose C.E."/>
            <person name="Allen-Vercoe E."/>
            <person name="Walker B."/>
            <person name="Young S.K."/>
            <person name="Zeng Q."/>
            <person name="Gargeya S."/>
            <person name="Fitzgerald M."/>
            <person name="Haas B."/>
            <person name="Abouelleil A."/>
            <person name="Alvarado L."/>
            <person name="Arachchi H.M."/>
            <person name="Berlin A.M."/>
            <person name="Chapman S.B."/>
            <person name="Goldberg J."/>
            <person name="Griggs A."/>
            <person name="Gujja S."/>
            <person name="Hansen M."/>
            <person name="Howarth C."/>
            <person name="Imamovic A."/>
            <person name="Larimer J."/>
            <person name="McCowen C."/>
            <person name="Montmayeur A."/>
            <person name="Murphy C."/>
            <person name="Neiman D."/>
            <person name="Pearson M."/>
            <person name="Priest M."/>
            <person name="Roberts A."/>
            <person name="Saif S."/>
            <person name="Shea T."/>
            <person name="Sisk P."/>
            <person name="Sykes S."/>
            <person name="Wortman J."/>
            <person name="Nusbaum C."/>
            <person name="Birren B."/>
        </authorList>
    </citation>
    <scope>NUCLEOTIDE SEQUENCE [LARGE SCALE GENOMIC DNA]</scope>
    <source>
        <strain evidence="1 2">12_1B</strain>
    </source>
</reference>
<proteinExistence type="predicted"/>
<protein>
    <submittedName>
        <fullName evidence="1">Uncharacterized protein</fullName>
    </submittedName>
</protein>
<accession>H1PRK1</accession>
<dbReference type="BioCyc" id="FSP457404-HMP:GTSQ-1046-MONOMER"/>
<evidence type="ECO:0000313" key="2">
    <source>
        <dbReference type="Proteomes" id="UP000003233"/>
    </source>
</evidence>
<sequence>MANRVKFFSTYDLSIGFYMTIVEKKLDIFDENIDYTDINDILEFENIKYFIENNIFHKDWTDKKIEDYKNKIEKFPKVLGKFFSKIKENNIIDEISKLSNEYIENFWELFTEYKVYKRISEDKFRNILKLDKCYINNILHFEKIVKYYDSVIKEYLLSNIDDSVECFLIEYFEEKERKQKKIFFPISLTKVEKEKLLDLYITEDLKKINYFQLILKSYSQSELSLSPVLKRKVKKIYDKLIEDNFKKNNNAFTYEYGVEFKPNQFSAKIFSQEEINGKLILKTEYSLDWVREYLDYPTLLNNFIYLLELVDKFFIFININYEKELGIFEKFNGKGKKEYKIGTVFNFKRTKTESDFYIYYQVLKENNIRLEEILEWFFKEYLYKEFEVKNFVINFPSKNLTYLEKCKCIIGEIEKVIKQFSLYRDYNEVDNEVLELLSEQISFENIKSLLNEKYIYIENENNIIKTILFHLFSDQSDLCYVKNKDTSYKNFIQMINSEKIDKSIFLNYQLPIIEFLLKEDIIQEDKEGYLCFNLKLIILLKELYEKEVLCSNYLGEGRKEIEFLKNKNMLQYENTLFSKKESEYLNYFLNSKFSNGLELRNKYAHGTHSLDEVQHQIDYFKFLEIIVLIVIKINEEFCLYDKLKVK</sequence>
<name>H1PRK1_9FUSO</name>
<dbReference type="RefSeq" id="WP_008696497.1">
    <property type="nucleotide sequence ID" value="NZ_KE161007.1"/>
</dbReference>
<dbReference type="PATRIC" id="fig|457404.5.peg.226"/>
<organism evidence="1 2">
    <name type="scientific">Fusobacterium ulcerans 12-1B</name>
    <dbReference type="NCBI Taxonomy" id="457404"/>
    <lineage>
        <taxon>Bacteria</taxon>
        <taxon>Fusobacteriati</taxon>
        <taxon>Fusobacteriota</taxon>
        <taxon>Fusobacteriia</taxon>
        <taxon>Fusobacteriales</taxon>
        <taxon>Fusobacteriaceae</taxon>
        <taxon>Fusobacterium</taxon>
    </lineage>
</organism>
<gene>
    <name evidence="1" type="ORF">HMPREF0402_01044</name>
</gene>
<dbReference type="EMBL" id="AGWJ02000002">
    <property type="protein sequence ID" value="EHO83014.1"/>
    <property type="molecule type" value="Genomic_DNA"/>
</dbReference>
<comment type="caution">
    <text evidence="1">The sequence shown here is derived from an EMBL/GenBank/DDBJ whole genome shotgun (WGS) entry which is preliminary data.</text>
</comment>
<dbReference type="HOGENOM" id="CLU_027481_0_0_0"/>
<keyword evidence="2" id="KW-1185">Reference proteome</keyword>
<dbReference type="AlphaFoldDB" id="H1PRK1"/>